<dbReference type="InterPro" id="IPR047618">
    <property type="entry name" value="QOR-like"/>
</dbReference>
<dbReference type="EMBL" id="CP027541">
    <property type="protein sequence ID" value="AWT55017.1"/>
    <property type="molecule type" value="Genomic_DNA"/>
</dbReference>
<evidence type="ECO:0000256" key="3">
    <source>
        <dbReference type="RuleBase" id="RU361277"/>
    </source>
</evidence>
<dbReference type="Proteomes" id="UP000011200">
    <property type="component" value="Chromosome"/>
</dbReference>
<dbReference type="GO" id="GO:0070402">
    <property type="term" value="F:NADPH binding"/>
    <property type="evidence" value="ECO:0007669"/>
    <property type="project" value="TreeGrafter"/>
</dbReference>
<accession>A0A2U9PTC7</accession>
<comment type="cofactor">
    <cofactor evidence="3">
        <name>Zn(2+)</name>
        <dbReference type="ChEBI" id="CHEBI:29105"/>
    </cofactor>
</comment>
<dbReference type="InterPro" id="IPR011032">
    <property type="entry name" value="GroES-like_sf"/>
</dbReference>
<keyword evidence="3" id="KW-0862">Zinc</keyword>
<protein>
    <submittedName>
        <fullName evidence="5">Quinone oxidoreductase</fullName>
    </submittedName>
</protein>
<dbReference type="SMART" id="SM00829">
    <property type="entry name" value="PKS_ER"/>
    <property type="match status" value="1"/>
</dbReference>
<keyword evidence="2" id="KW-0560">Oxidoreductase</keyword>
<organism evidence="5 6">
    <name type="scientific">Mycolicibacterium smegmatis (strain MKD8)</name>
    <name type="common">Mycobacterium smegmatis</name>
    <dbReference type="NCBI Taxonomy" id="1214915"/>
    <lineage>
        <taxon>Bacteria</taxon>
        <taxon>Bacillati</taxon>
        <taxon>Actinomycetota</taxon>
        <taxon>Actinomycetes</taxon>
        <taxon>Mycobacteriales</taxon>
        <taxon>Mycobacteriaceae</taxon>
        <taxon>Mycolicibacterium</taxon>
    </lineage>
</organism>
<dbReference type="PANTHER" id="PTHR48106:SF13">
    <property type="entry name" value="QUINONE OXIDOREDUCTASE-RELATED"/>
    <property type="match status" value="1"/>
</dbReference>
<reference evidence="5 6" key="1">
    <citation type="journal article" date="2013" name="Genome Announc.">
        <title>Draft genome sequence of MKD8, a conjugal recipient Mycobacterium smegmatis strain.</title>
        <authorList>
            <person name="Gray T.A."/>
            <person name="Palumbo M.J."/>
            <person name="Derbyshire K.M."/>
        </authorList>
    </citation>
    <scope>NUCLEOTIDE SEQUENCE [LARGE SCALE GENOMIC DNA]</scope>
    <source>
        <strain evidence="5 6">MKD8</strain>
    </source>
</reference>
<dbReference type="InterPro" id="IPR036291">
    <property type="entry name" value="NAD(P)-bd_dom_sf"/>
</dbReference>
<dbReference type="Gene3D" id="3.90.180.10">
    <property type="entry name" value="Medium-chain alcohol dehydrogenases, catalytic domain"/>
    <property type="match status" value="1"/>
</dbReference>
<dbReference type="InterPro" id="IPR002364">
    <property type="entry name" value="Quin_OxRdtase/zeta-crystal_CS"/>
</dbReference>
<gene>
    <name evidence="5" type="ORF">D806_040510</name>
</gene>
<dbReference type="Pfam" id="PF08240">
    <property type="entry name" value="ADH_N"/>
    <property type="match status" value="1"/>
</dbReference>
<dbReference type="SUPFAM" id="SSF51735">
    <property type="entry name" value="NAD(P)-binding Rossmann-fold domains"/>
    <property type="match status" value="1"/>
</dbReference>
<dbReference type="RefSeq" id="WP_003895521.1">
    <property type="nucleotide sequence ID" value="NZ_CP027541.1"/>
</dbReference>
<feature type="domain" description="Enoyl reductase (ER)" evidence="4">
    <location>
        <begin position="13"/>
        <end position="323"/>
    </location>
</feature>
<keyword evidence="3" id="KW-0479">Metal-binding</keyword>
<dbReference type="InterPro" id="IPR013154">
    <property type="entry name" value="ADH-like_N"/>
</dbReference>
<dbReference type="SUPFAM" id="SSF50129">
    <property type="entry name" value="GroES-like"/>
    <property type="match status" value="1"/>
</dbReference>
<dbReference type="InterPro" id="IPR013149">
    <property type="entry name" value="ADH-like_C"/>
</dbReference>
<keyword evidence="1" id="KW-0521">NADP</keyword>
<reference evidence="6" key="2">
    <citation type="submission" date="2018-03" db="EMBL/GenBank/DDBJ databases">
        <authorList>
            <person name="Derbyshire K."/>
            <person name="Gray T.A."/>
            <person name="Champion M."/>
        </authorList>
    </citation>
    <scope>NUCLEOTIDE SEQUENCE [LARGE SCALE GENOMIC DNA]</scope>
    <source>
        <strain evidence="6">MKD8</strain>
    </source>
</reference>
<dbReference type="AlphaFoldDB" id="A0A2U9PTC7"/>
<dbReference type="FunFam" id="3.40.50.720:FF:000053">
    <property type="entry name" value="Quinone oxidoreductase 1"/>
    <property type="match status" value="1"/>
</dbReference>
<dbReference type="GO" id="GO:0008270">
    <property type="term" value="F:zinc ion binding"/>
    <property type="evidence" value="ECO:0007669"/>
    <property type="project" value="InterPro"/>
</dbReference>
<evidence type="ECO:0000313" key="6">
    <source>
        <dbReference type="Proteomes" id="UP000011200"/>
    </source>
</evidence>
<evidence type="ECO:0000259" key="4">
    <source>
        <dbReference type="SMART" id="SM00829"/>
    </source>
</evidence>
<dbReference type="PANTHER" id="PTHR48106">
    <property type="entry name" value="QUINONE OXIDOREDUCTASE PIG3-RELATED"/>
    <property type="match status" value="1"/>
</dbReference>
<evidence type="ECO:0000256" key="2">
    <source>
        <dbReference type="ARBA" id="ARBA00023002"/>
    </source>
</evidence>
<dbReference type="GO" id="GO:0003960">
    <property type="term" value="F:quinone reductase (NADPH) activity"/>
    <property type="evidence" value="ECO:0007669"/>
    <property type="project" value="InterPro"/>
</dbReference>
<dbReference type="PROSITE" id="PS00059">
    <property type="entry name" value="ADH_ZINC"/>
    <property type="match status" value="1"/>
</dbReference>
<dbReference type="InterPro" id="IPR020843">
    <property type="entry name" value="ER"/>
</dbReference>
<comment type="similarity">
    <text evidence="3">Belongs to the zinc-containing alcohol dehydrogenase family.</text>
</comment>
<dbReference type="PROSITE" id="PS01162">
    <property type="entry name" value="QOR_ZETA_CRYSTAL"/>
    <property type="match status" value="1"/>
</dbReference>
<proteinExistence type="inferred from homology"/>
<dbReference type="Gene3D" id="3.40.50.720">
    <property type="entry name" value="NAD(P)-binding Rossmann-like Domain"/>
    <property type="match status" value="1"/>
</dbReference>
<dbReference type="GO" id="GO:0005829">
    <property type="term" value="C:cytosol"/>
    <property type="evidence" value="ECO:0007669"/>
    <property type="project" value="TreeGrafter"/>
</dbReference>
<evidence type="ECO:0000256" key="1">
    <source>
        <dbReference type="ARBA" id="ARBA00022857"/>
    </source>
</evidence>
<dbReference type="GO" id="GO:0035925">
    <property type="term" value="F:mRNA 3'-UTR AU-rich region binding"/>
    <property type="evidence" value="ECO:0007669"/>
    <property type="project" value="TreeGrafter"/>
</dbReference>
<evidence type="ECO:0000313" key="5">
    <source>
        <dbReference type="EMBL" id="AWT55017.1"/>
    </source>
</evidence>
<dbReference type="CDD" id="cd05286">
    <property type="entry name" value="QOR2"/>
    <property type="match status" value="1"/>
</dbReference>
<dbReference type="InterPro" id="IPR002328">
    <property type="entry name" value="ADH_Zn_CS"/>
</dbReference>
<name>A0A2U9PTC7_MYCSE</name>
<dbReference type="Pfam" id="PF00107">
    <property type="entry name" value="ADH_zinc_N"/>
    <property type="match status" value="1"/>
</dbReference>
<sequence length="325" mass="33786">MLTAHAIKVHECGGPDVLVNEEIDVPEPGYGQVLVRNEAIGLNFLDTYLRSGRYAAETPFVPGHEGAGVVERVGAGVTDIGVGDRVGYIDPIGAYADLVVRPVDRVIPLPPGISTRLAAGMLMKGMTSEYLVRRTYPVRQGQTILVHAAAGGVGQILCQWARYLGATVIGTVGSAAKRQIAANAGCEHVIVNDEEDIVAAVRDITAGRGVPVVYDGVGGDGFAKSLDCLAPLGTLVAFGAASGPIPPLDVQTLGPKGSLYVTRPMIGPYVATTAELRASAQALFELVLDGNIEVDIANSYPLTEAAGAHADLEARKLTGSTVLIP</sequence>